<keyword evidence="2" id="KW-0813">Transport</keyword>
<dbReference type="PANTHER" id="PTHR10110">
    <property type="entry name" value="SODIUM/HYDROGEN EXCHANGER"/>
    <property type="match status" value="1"/>
</dbReference>
<reference evidence="13 14" key="1">
    <citation type="submission" date="2016-02" db="EMBL/GenBank/DDBJ databases">
        <title>Genome analysis of coral dinoflagellate symbionts highlights evolutionary adaptations to a symbiotic lifestyle.</title>
        <authorList>
            <person name="Aranda M."/>
            <person name="Li Y."/>
            <person name="Liew Y.J."/>
            <person name="Baumgarten S."/>
            <person name="Simakov O."/>
            <person name="Wilson M."/>
            <person name="Piel J."/>
            <person name="Ashoor H."/>
            <person name="Bougouffa S."/>
            <person name="Bajic V.B."/>
            <person name="Ryu T."/>
            <person name="Ravasi T."/>
            <person name="Bayer T."/>
            <person name="Micklem G."/>
            <person name="Kim H."/>
            <person name="Bhak J."/>
            <person name="Lajeunesse T.C."/>
            <person name="Voolstra C.R."/>
        </authorList>
    </citation>
    <scope>NUCLEOTIDE SEQUENCE [LARGE SCALE GENOMIC DNA]</scope>
    <source>
        <strain evidence="13 14">CCMP2467</strain>
    </source>
</reference>
<evidence type="ECO:0000256" key="2">
    <source>
        <dbReference type="ARBA" id="ARBA00022448"/>
    </source>
</evidence>
<comment type="subcellular location">
    <subcellularLocation>
        <location evidence="1">Cell membrane</location>
        <topology evidence="1">Multi-pass membrane protein</topology>
    </subcellularLocation>
</comment>
<feature type="transmembrane region" description="Helical" evidence="11">
    <location>
        <begin position="538"/>
        <end position="563"/>
    </location>
</feature>
<keyword evidence="14" id="KW-1185">Reference proteome</keyword>
<dbReference type="EMBL" id="LSRX01001440">
    <property type="protein sequence ID" value="OLP79871.1"/>
    <property type="molecule type" value="Genomic_DNA"/>
</dbReference>
<evidence type="ECO:0000313" key="13">
    <source>
        <dbReference type="EMBL" id="OLP79871.1"/>
    </source>
</evidence>
<evidence type="ECO:0000259" key="12">
    <source>
        <dbReference type="Pfam" id="PF00999"/>
    </source>
</evidence>
<comment type="caution">
    <text evidence="13">The sequence shown here is derived from an EMBL/GenBank/DDBJ whole genome shotgun (WGS) entry which is preliminary data.</text>
</comment>
<keyword evidence="9" id="KW-0739">Sodium transport</keyword>
<proteinExistence type="predicted"/>
<feature type="transmembrane region" description="Helical" evidence="11">
    <location>
        <begin position="713"/>
        <end position="730"/>
    </location>
</feature>
<feature type="transmembrane region" description="Helical" evidence="11">
    <location>
        <begin position="774"/>
        <end position="795"/>
    </location>
</feature>
<keyword evidence="4 11" id="KW-0812">Transmembrane</keyword>
<keyword evidence="6" id="KW-0915">Sodium</keyword>
<dbReference type="PRINTS" id="PR01084">
    <property type="entry name" value="NAHEXCHNGR"/>
</dbReference>
<dbReference type="Pfam" id="PF00999">
    <property type="entry name" value="Na_H_Exchanger"/>
    <property type="match status" value="1"/>
</dbReference>
<evidence type="ECO:0000256" key="8">
    <source>
        <dbReference type="ARBA" id="ARBA00023136"/>
    </source>
</evidence>
<evidence type="ECO:0000313" key="14">
    <source>
        <dbReference type="Proteomes" id="UP000186817"/>
    </source>
</evidence>
<dbReference type="InterPro" id="IPR018422">
    <property type="entry name" value="Cation/H_exchanger_CPA1"/>
</dbReference>
<feature type="compositionally biased region" description="Low complexity" evidence="10">
    <location>
        <begin position="980"/>
        <end position="994"/>
    </location>
</feature>
<evidence type="ECO:0000256" key="4">
    <source>
        <dbReference type="ARBA" id="ARBA00022692"/>
    </source>
</evidence>
<feature type="transmembrane region" description="Helical" evidence="11">
    <location>
        <begin position="742"/>
        <end position="768"/>
    </location>
</feature>
<dbReference type="OrthoDB" id="196264at2759"/>
<dbReference type="GO" id="GO:0015385">
    <property type="term" value="F:sodium:proton antiporter activity"/>
    <property type="evidence" value="ECO:0007669"/>
    <property type="project" value="InterPro"/>
</dbReference>
<dbReference type="PANTHER" id="PTHR10110:SF86">
    <property type="entry name" value="SODIUM_HYDROGEN EXCHANGER 7"/>
    <property type="match status" value="1"/>
</dbReference>
<feature type="transmembrane region" description="Helical" evidence="11">
    <location>
        <begin position="646"/>
        <end position="675"/>
    </location>
</feature>
<feature type="region of interest" description="Disordered" evidence="10">
    <location>
        <begin position="207"/>
        <end position="237"/>
    </location>
</feature>
<evidence type="ECO:0000256" key="6">
    <source>
        <dbReference type="ARBA" id="ARBA00023053"/>
    </source>
</evidence>
<sequence>MAAPLAELTGLRAVVPKLLNFLKEYHMQSSAPESGQRVQQLLRDVAQGRKRDGALGAVTLSEEAVEEAIAAFEDWMRECRPGMPCSYWSNQHKVYIKGFVGEMEGEYLNVRASPQKAADLRVMGEATNVFPREDSGWYVPPLPEAAAKSEAVPVKQTLHRVKADFDGRQYGDEYLILQEGDLLENQYSQEGLVPTELCRAPELAARWHPAEDRSTEGEGRRAEKPGHVHPSEHLDPSAAKESCAHAQLWMHCIETVVAAKNGVPYAFVMVAAGPADPISGLTLDAADILLLVSLLAITLVVNNVIQKQSWPIPEGKGRAKAKSVAKTLGFSCTSGKEPTPSFLPNLYGIATEWSRLRQEKPDKITNPMRVILLQAVLQEMTTGIKLVLAKKDNKLEMDEHTRPIATTELLESFEGLESVVNPDTIRRFDSIRTLVAEPQTDSVHFVLELGLREGGDDTWKAFLRLINGSAPLGTRLRRDGPGIAQDKAYQPSGAVANESSSTSLVIIQLKRLVFIAPIIFAEGYGMKSQQFFDNITRILLHAFLGTLISALVVAVAIFYLVPLTGALKLELAECLAFGAMISSTDPVTTLAIFKEQSLAEKGRGHLYYSVLGESILNDAVAIALFGSFADLVRSGEVIDAAVSARIFLNFLKVFVASTLIGVAGGLATAFLLKSARLGAGSSEGEHFYFNIPEIGVALVLAYVPFLAAEACDLSGIVAIMFAGITMRHYAHFNLTQVTRQIFLPTVELIASLCETYVFILLGLGVFLLQGAFSASLVIWSALACLLGRLVHVYPLSFLANRISTGPKMSVKEMHMVWMAGLRGVIAFICALGFPNEASHQEFFLFTTVIVVGASLVFLGWPTAPTLRCLGLAEPEPEPLRAPRASWSTLPGGASARCVSQRIKKLLMTQDAITEEQLNQFEESSGTLASPAEAAMGCMTSASGPLGPRFSAPGAAGVRDAGFDGRMGRLSAPSRLHGTGRLSMPSRSSRMLCDM</sequence>
<keyword evidence="3" id="KW-1003">Cell membrane</keyword>
<protein>
    <submittedName>
        <fullName evidence="13">Sodium/hydrogen exchanger 8</fullName>
    </submittedName>
</protein>
<feature type="transmembrane region" description="Helical" evidence="11">
    <location>
        <begin position="840"/>
        <end position="860"/>
    </location>
</feature>
<keyword evidence="5 11" id="KW-1133">Transmembrane helix</keyword>
<feature type="region of interest" description="Disordered" evidence="10">
    <location>
        <begin position="960"/>
        <end position="994"/>
    </location>
</feature>
<dbReference type="GO" id="GO:0098719">
    <property type="term" value="P:sodium ion import across plasma membrane"/>
    <property type="evidence" value="ECO:0007669"/>
    <property type="project" value="TreeGrafter"/>
</dbReference>
<keyword evidence="8 11" id="KW-0472">Membrane</keyword>
<gene>
    <name evidence="13" type="ORF">AK812_SmicGene39790</name>
</gene>
<dbReference type="GO" id="GO:0005886">
    <property type="term" value="C:plasma membrane"/>
    <property type="evidence" value="ECO:0007669"/>
    <property type="project" value="UniProtKB-SubCell"/>
</dbReference>
<dbReference type="Proteomes" id="UP000186817">
    <property type="component" value="Unassembled WGS sequence"/>
</dbReference>
<evidence type="ECO:0000256" key="10">
    <source>
        <dbReference type="SAM" id="MobiDB-lite"/>
    </source>
</evidence>
<accession>A0A1Q9CAC6</accession>
<dbReference type="AlphaFoldDB" id="A0A1Q9CAC6"/>
<dbReference type="Gene3D" id="6.10.140.1330">
    <property type="match status" value="1"/>
</dbReference>
<evidence type="ECO:0000256" key="7">
    <source>
        <dbReference type="ARBA" id="ARBA00023065"/>
    </source>
</evidence>
<evidence type="ECO:0000256" key="11">
    <source>
        <dbReference type="SAM" id="Phobius"/>
    </source>
</evidence>
<feature type="compositionally biased region" description="Basic and acidic residues" evidence="10">
    <location>
        <begin position="208"/>
        <end position="235"/>
    </location>
</feature>
<evidence type="ECO:0000256" key="1">
    <source>
        <dbReference type="ARBA" id="ARBA00004651"/>
    </source>
</evidence>
<keyword evidence="7" id="KW-0406">Ion transport</keyword>
<dbReference type="InterPro" id="IPR004709">
    <property type="entry name" value="NaH_exchanger"/>
</dbReference>
<name>A0A1Q9CAC6_SYMMI</name>
<feature type="domain" description="Cation/H+ exchanger transmembrane" evidence="12">
    <location>
        <begin position="505"/>
        <end position="867"/>
    </location>
</feature>
<evidence type="ECO:0000256" key="3">
    <source>
        <dbReference type="ARBA" id="ARBA00022475"/>
    </source>
</evidence>
<organism evidence="13 14">
    <name type="scientific">Symbiodinium microadriaticum</name>
    <name type="common">Dinoflagellate</name>
    <name type="synonym">Zooxanthella microadriatica</name>
    <dbReference type="NCBI Taxonomy" id="2951"/>
    <lineage>
        <taxon>Eukaryota</taxon>
        <taxon>Sar</taxon>
        <taxon>Alveolata</taxon>
        <taxon>Dinophyceae</taxon>
        <taxon>Suessiales</taxon>
        <taxon>Symbiodiniaceae</taxon>
        <taxon>Symbiodinium</taxon>
    </lineage>
</organism>
<dbReference type="GO" id="GO:0051453">
    <property type="term" value="P:regulation of intracellular pH"/>
    <property type="evidence" value="ECO:0007669"/>
    <property type="project" value="TreeGrafter"/>
</dbReference>
<evidence type="ECO:0000256" key="5">
    <source>
        <dbReference type="ARBA" id="ARBA00022989"/>
    </source>
</evidence>
<evidence type="ECO:0000256" key="9">
    <source>
        <dbReference type="ARBA" id="ARBA00023201"/>
    </source>
</evidence>
<dbReference type="GO" id="GO:0015386">
    <property type="term" value="F:potassium:proton antiporter activity"/>
    <property type="evidence" value="ECO:0007669"/>
    <property type="project" value="TreeGrafter"/>
</dbReference>
<dbReference type="InterPro" id="IPR006153">
    <property type="entry name" value="Cation/H_exchanger_TM"/>
</dbReference>
<feature type="transmembrane region" description="Helical" evidence="11">
    <location>
        <begin position="816"/>
        <end position="834"/>
    </location>
</feature>
<feature type="transmembrane region" description="Helical" evidence="11">
    <location>
        <begin position="687"/>
        <end position="707"/>
    </location>
</feature>